<keyword evidence="16" id="KW-1185">Reference proteome</keyword>
<evidence type="ECO:0000256" key="11">
    <source>
        <dbReference type="ARBA" id="ARBA00031871"/>
    </source>
</evidence>
<dbReference type="EMBL" id="PJQM01003863">
    <property type="protein sequence ID" value="RCH86774.1"/>
    <property type="molecule type" value="Genomic_DNA"/>
</dbReference>
<evidence type="ECO:0000256" key="12">
    <source>
        <dbReference type="ARBA" id="ARBA00049494"/>
    </source>
</evidence>
<keyword evidence="6" id="KW-0548">Nucleotidyltransferase</keyword>
<dbReference type="GO" id="GO:0005524">
    <property type="term" value="F:ATP binding"/>
    <property type="evidence" value="ECO:0007669"/>
    <property type="project" value="UniProtKB-KW"/>
</dbReference>
<comment type="pathway">
    <text evidence="1">Cofactor biosynthesis; FAD biosynthesis; FAD from FMN: step 1/1.</text>
</comment>
<feature type="domain" description="Phosphoadenosine phosphosulphate reductase" evidence="14">
    <location>
        <begin position="6"/>
        <end position="82"/>
    </location>
</feature>
<accession>A0A367J9Z4</accession>
<evidence type="ECO:0000256" key="7">
    <source>
        <dbReference type="ARBA" id="ARBA00022741"/>
    </source>
</evidence>
<evidence type="ECO:0000256" key="4">
    <source>
        <dbReference type="ARBA" id="ARBA00022643"/>
    </source>
</evidence>
<dbReference type="InterPro" id="IPR014729">
    <property type="entry name" value="Rossmann-like_a/b/a_fold"/>
</dbReference>
<evidence type="ECO:0000256" key="3">
    <source>
        <dbReference type="ARBA" id="ARBA00022630"/>
    </source>
</evidence>
<keyword evidence="8" id="KW-0274">FAD</keyword>
<reference evidence="15 16" key="1">
    <citation type="journal article" date="2018" name="G3 (Bethesda)">
        <title>Phylogenetic and Phylogenomic Definition of Rhizopus Species.</title>
        <authorList>
            <person name="Gryganskyi A.P."/>
            <person name="Golan J."/>
            <person name="Dolatabadi S."/>
            <person name="Mondo S."/>
            <person name="Robb S."/>
            <person name="Idnurm A."/>
            <person name="Muszewska A."/>
            <person name="Steczkiewicz K."/>
            <person name="Masonjones S."/>
            <person name="Liao H.L."/>
            <person name="Gajdeczka M.T."/>
            <person name="Anike F."/>
            <person name="Vuek A."/>
            <person name="Anishchenko I.M."/>
            <person name="Voigt K."/>
            <person name="de Hoog G.S."/>
            <person name="Smith M.E."/>
            <person name="Heitman J."/>
            <person name="Vilgalys R."/>
            <person name="Stajich J.E."/>
        </authorList>
    </citation>
    <scope>NUCLEOTIDE SEQUENCE [LARGE SCALE GENOMIC DNA]</scope>
    <source>
        <strain evidence="15 16">LSU 92-RS-03</strain>
    </source>
</reference>
<keyword evidence="3" id="KW-0285">Flavoprotein</keyword>
<feature type="region of interest" description="Disordered" evidence="13">
    <location>
        <begin position="77"/>
        <end position="114"/>
    </location>
</feature>
<dbReference type="GO" id="GO:0003919">
    <property type="term" value="F:FMN adenylyltransferase activity"/>
    <property type="evidence" value="ECO:0007669"/>
    <property type="project" value="UniProtKB-EC"/>
</dbReference>
<dbReference type="Gene3D" id="3.40.50.620">
    <property type="entry name" value="HUPs"/>
    <property type="match status" value="1"/>
</dbReference>
<evidence type="ECO:0000256" key="13">
    <source>
        <dbReference type="SAM" id="MobiDB-lite"/>
    </source>
</evidence>
<dbReference type="PANTHER" id="PTHR23293">
    <property type="entry name" value="FAD SYNTHETASE-RELATED FMN ADENYLYLTRANSFERASE"/>
    <property type="match status" value="1"/>
</dbReference>
<proteinExistence type="predicted"/>
<name>A0A367J9Z4_RHIST</name>
<dbReference type="SUPFAM" id="SSF52402">
    <property type="entry name" value="Adenine nucleotide alpha hydrolases-like"/>
    <property type="match status" value="1"/>
</dbReference>
<dbReference type="Proteomes" id="UP000253551">
    <property type="component" value="Unassembled WGS sequence"/>
</dbReference>
<dbReference type="AlphaFoldDB" id="A0A367J9Z4"/>
<comment type="caution">
    <text evidence="15">The sequence shown here is derived from an EMBL/GenBank/DDBJ whole genome shotgun (WGS) entry which is preliminary data.</text>
</comment>
<sequence>MDRLELEPQAIFVGVRRTDPYAENLTHFDKTDKGWPDFMRVQPIIDWEYKDIWGFLLQLGVPYCSLYDKGYTSLGSMENTHPNPDLKEENGYKHASQLENTLHERCGRTGSSKK</sequence>
<dbReference type="Pfam" id="PF01507">
    <property type="entry name" value="PAPS_reduct"/>
    <property type="match status" value="1"/>
</dbReference>
<evidence type="ECO:0000259" key="14">
    <source>
        <dbReference type="Pfam" id="PF01507"/>
    </source>
</evidence>
<dbReference type="GO" id="GO:0006747">
    <property type="term" value="P:FAD biosynthetic process"/>
    <property type="evidence" value="ECO:0007669"/>
    <property type="project" value="TreeGrafter"/>
</dbReference>
<dbReference type="STRING" id="4846.A0A367J9Z4"/>
<organism evidence="15 16">
    <name type="scientific">Rhizopus stolonifer</name>
    <name type="common">Rhizopus nigricans</name>
    <dbReference type="NCBI Taxonomy" id="4846"/>
    <lineage>
        <taxon>Eukaryota</taxon>
        <taxon>Fungi</taxon>
        <taxon>Fungi incertae sedis</taxon>
        <taxon>Mucoromycota</taxon>
        <taxon>Mucoromycotina</taxon>
        <taxon>Mucoromycetes</taxon>
        <taxon>Mucorales</taxon>
        <taxon>Mucorineae</taxon>
        <taxon>Rhizopodaceae</taxon>
        <taxon>Rhizopus</taxon>
    </lineage>
</organism>
<evidence type="ECO:0000313" key="16">
    <source>
        <dbReference type="Proteomes" id="UP000253551"/>
    </source>
</evidence>
<evidence type="ECO:0000256" key="6">
    <source>
        <dbReference type="ARBA" id="ARBA00022695"/>
    </source>
</evidence>
<evidence type="ECO:0000256" key="9">
    <source>
        <dbReference type="ARBA" id="ARBA00022840"/>
    </source>
</evidence>
<keyword evidence="5 15" id="KW-0808">Transferase</keyword>
<evidence type="ECO:0000256" key="10">
    <source>
        <dbReference type="ARBA" id="ARBA00031145"/>
    </source>
</evidence>
<evidence type="ECO:0000313" key="15">
    <source>
        <dbReference type="EMBL" id="RCH86774.1"/>
    </source>
</evidence>
<dbReference type="InterPro" id="IPR002500">
    <property type="entry name" value="PAPS_reduct_dom"/>
</dbReference>
<keyword evidence="9" id="KW-0067">ATP-binding</keyword>
<evidence type="ECO:0000256" key="1">
    <source>
        <dbReference type="ARBA" id="ARBA00004726"/>
    </source>
</evidence>
<evidence type="ECO:0000256" key="2">
    <source>
        <dbReference type="ARBA" id="ARBA00012393"/>
    </source>
</evidence>
<keyword evidence="4" id="KW-0288">FMN</keyword>
<evidence type="ECO:0000256" key="8">
    <source>
        <dbReference type="ARBA" id="ARBA00022827"/>
    </source>
</evidence>
<dbReference type="OrthoDB" id="270728at2759"/>
<dbReference type="PANTHER" id="PTHR23293:SF9">
    <property type="entry name" value="FAD SYNTHASE"/>
    <property type="match status" value="1"/>
</dbReference>
<comment type="catalytic activity">
    <reaction evidence="12">
        <text>FMN + ATP + H(+) = FAD + diphosphate</text>
        <dbReference type="Rhea" id="RHEA:17237"/>
        <dbReference type="ChEBI" id="CHEBI:15378"/>
        <dbReference type="ChEBI" id="CHEBI:30616"/>
        <dbReference type="ChEBI" id="CHEBI:33019"/>
        <dbReference type="ChEBI" id="CHEBI:57692"/>
        <dbReference type="ChEBI" id="CHEBI:58210"/>
        <dbReference type="EC" id="2.7.7.2"/>
    </reaction>
</comment>
<keyword evidence="7" id="KW-0547">Nucleotide-binding</keyword>
<evidence type="ECO:0000256" key="5">
    <source>
        <dbReference type="ARBA" id="ARBA00022679"/>
    </source>
</evidence>
<dbReference type="EC" id="2.7.7.2" evidence="2"/>
<gene>
    <name evidence="15" type="primary">FAD1</name>
    <name evidence="15" type="ORF">CU098_009808</name>
</gene>
<protein>
    <recommendedName>
        <fullName evidence="2">FAD synthase</fullName>
        <ecNumber evidence="2">2.7.7.2</ecNumber>
    </recommendedName>
    <alternativeName>
        <fullName evidence="10">FAD pyrophosphorylase</fullName>
    </alternativeName>
    <alternativeName>
        <fullName evidence="11">FMN adenylyltransferase</fullName>
    </alternativeName>
</protein>